<dbReference type="AlphaFoldDB" id="A0AA35W7S5"/>
<dbReference type="InterPro" id="IPR043137">
    <property type="entry name" value="GGT_ssub_C"/>
</dbReference>
<evidence type="ECO:0000313" key="3">
    <source>
        <dbReference type="Proteomes" id="UP001174909"/>
    </source>
</evidence>
<feature type="domain" description="Mandelate racemase/muconate lactonizing enzyme C-terminal" evidence="1">
    <location>
        <begin position="552"/>
        <end position="652"/>
    </location>
</feature>
<dbReference type="InterPro" id="IPR029017">
    <property type="entry name" value="Enolase-like_N"/>
</dbReference>
<dbReference type="Pfam" id="PF13378">
    <property type="entry name" value="MR_MLE_C"/>
    <property type="match status" value="1"/>
</dbReference>
<dbReference type="SFLD" id="SFLDS00001">
    <property type="entry name" value="Enolase"/>
    <property type="match status" value="1"/>
</dbReference>
<dbReference type="InterPro" id="IPR043138">
    <property type="entry name" value="GGT_lsub"/>
</dbReference>
<evidence type="ECO:0000259" key="1">
    <source>
        <dbReference type="SMART" id="SM00922"/>
    </source>
</evidence>
<keyword evidence="3" id="KW-1185">Reference proteome</keyword>
<dbReference type="EMBL" id="CASHTH010000409">
    <property type="protein sequence ID" value="CAI8000623.1"/>
    <property type="molecule type" value="Genomic_DNA"/>
</dbReference>
<dbReference type="SMART" id="SM00922">
    <property type="entry name" value="MR_MLE"/>
    <property type="match status" value="1"/>
</dbReference>
<dbReference type="Gene3D" id="3.60.20.40">
    <property type="match status" value="1"/>
</dbReference>
<dbReference type="InterPro" id="IPR013342">
    <property type="entry name" value="Mandelate_racemase_C"/>
</dbReference>
<comment type="caution">
    <text evidence="2">The sequence shown here is derived from an EMBL/GenBank/DDBJ whole genome shotgun (WGS) entry which is preliminary data.</text>
</comment>
<accession>A0AA35W7S5</accession>
<dbReference type="InterPro" id="IPR052896">
    <property type="entry name" value="GGT-like_enzyme"/>
</dbReference>
<dbReference type="Gene3D" id="3.30.390.10">
    <property type="entry name" value="Enolase-like, N-terminal domain"/>
    <property type="match status" value="1"/>
</dbReference>
<gene>
    <name evidence="2" type="ORF">GBAR_LOCUS2993</name>
</gene>
<dbReference type="SUPFAM" id="SSF56235">
    <property type="entry name" value="N-terminal nucleophile aminohydrolases (Ntn hydrolases)"/>
    <property type="match status" value="1"/>
</dbReference>
<dbReference type="InterPro" id="IPR036849">
    <property type="entry name" value="Enolase-like_C_sf"/>
</dbReference>
<dbReference type="SUPFAM" id="SSF51604">
    <property type="entry name" value="Enolase C-terminal domain-like"/>
    <property type="match status" value="1"/>
</dbReference>
<dbReference type="Gene3D" id="1.10.246.130">
    <property type="match status" value="1"/>
</dbReference>
<dbReference type="InterPro" id="IPR029055">
    <property type="entry name" value="Ntn_hydrolases_N"/>
</dbReference>
<dbReference type="SUPFAM" id="SSF54826">
    <property type="entry name" value="Enolase N-terminal domain-like"/>
    <property type="match status" value="1"/>
</dbReference>
<dbReference type="InterPro" id="IPR029065">
    <property type="entry name" value="Enolase_C-like"/>
</dbReference>
<dbReference type="InterPro" id="IPR013341">
    <property type="entry name" value="Mandelate_racemase_N_dom"/>
</dbReference>
<dbReference type="Proteomes" id="UP001174909">
    <property type="component" value="Unassembled WGS sequence"/>
</dbReference>
<dbReference type="PANTHER" id="PTHR43881">
    <property type="entry name" value="GAMMA-GLUTAMYLTRANSPEPTIDASE (AFU_ORTHOLOGUE AFUA_4G13580)"/>
    <property type="match status" value="1"/>
</dbReference>
<reference evidence="2" key="1">
    <citation type="submission" date="2023-03" db="EMBL/GenBank/DDBJ databases">
        <authorList>
            <person name="Steffen K."/>
            <person name="Cardenas P."/>
        </authorList>
    </citation>
    <scope>NUCLEOTIDE SEQUENCE</scope>
</reference>
<name>A0AA35W7S5_GEOBA</name>
<dbReference type="CDD" id="cd03316">
    <property type="entry name" value="MR_like"/>
    <property type="match status" value="1"/>
</dbReference>
<evidence type="ECO:0000313" key="2">
    <source>
        <dbReference type="EMBL" id="CAI8000623.1"/>
    </source>
</evidence>
<dbReference type="PANTHER" id="PTHR43881:SF1">
    <property type="entry name" value="GAMMA-GLUTAMYLTRANSPEPTIDASE (AFU_ORTHOLOGUE AFUA_4G13580)"/>
    <property type="match status" value="1"/>
</dbReference>
<dbReference type="Pfam" id="PF01019">
    <property type="entry name" value="G_glu_transpept"/>
    <property type="match status" value="2"/>
</dbReference>
<protein>
    <submittedName>
        <fullName evidence="2">L-rhamnonate dehydratase</fullName>
    </submittedName>
</protein>
<dbReference type="Pfam" id="PF02746">
    <property type="entry name" value="MR_MLE_N"/>
    <property type="match status" value="1"/>
</dbReference>
<organism evidence="2 3">
    <name type="scientific">Geodia barretti</name>
    <name type="common">Barrett's horny sponge</name>
    <dbReference type="NCBI Taxonomy" id="519541"/>
    <lineage>
        <taxon>Eukaryota</taxon>
        <taxon>Metazoa</taxon>
        <taxon>Porifera</taxon>
        <taxon>Demospongiae</taxon>
        <taxon>Heteroscleromorpha</taxon>
        <taxon>Tetractinellida</taxon>
        <taxon>Astrophorina</taxon>
        <taxon>Geodiidae</taxon>
        <taxon>Geodia</taxon>
    </lineage>
</organism>
<sequence length="781" mass="85805">MMSSPHAIVQPAFRPSIMGRNGVVTSGHHLASQAGIQIMMAGGNAIDAAIATAAALGVVEPQSSGAGGDGFILIYSAKDSPGDIVYQKDLGKTLRTIAAEGRDAYCTGEIAQALVAFSQSRGGLLTEADLKNHRARIIDPIAVTYKGYTVYETPPNSSGHILLQELNIVENFDLRALGCNTAESVHLMVEAKKLAFADREKYVADPDWIDVPIEGLLSKDYAKERALCIDLERAATHVPPGIPESVEDTTCFCVADREGNAVCQLQSIQSGWGSSLIAGDTGILLNNRMTYWHLEKDHPNCLMPGKRVRHTMNPVIVTKDDKPVLICGTPGADTQVQTNLQLVTHILEFGLTPQEAVEALAGVLCKTLWNPLFPIPAKTRFNSKAVFPMHIRQTLRQKGHDLRILSDWEPRVPKLPTDGFISPMARHPELKKSEWNPNWTRTACVVTAQDGTWGVGFTNHSGPVLSIINDHFAPLLEGQNCMATEKLWDMMRRASSPYHTAGLSSYGISAVDNALWDLKGKILQRPVYELLGGPQKDKIFCYASNTDISYGTENSIEWFLELGFRAVKLFARYGPESGIEGINRTEELVAKTREQIGDDVELMLDAWMSLNVEYTVRLVEALKPYRLKWLEDYVLPEDMESYAKVRQRVPGQILATGEHWYTIHPFATAASQGLVDILQPDIQWAGGITALMRICHIAEAHGLTVISHAGMNYPYGQHLSYAMPAIQWGERSEGVSPPGVPLEERVALPGTPVIKDGYLNPSDAPGFGIEVTKDWLEQKAV</sequence>
<proteinExistence type="predicted"/>
<dbReference type="Gene3D" id="3.20.20.120">
    <property type="entry name" value="Enolase-like C-terminal domain"/>
    <property type="match status" value="1"/>
</dbReference>
<dbReference type="SFLD" id="SFLDG00179">
    <property type="entry name" value="mandelate_racemase"/>
    <property type="match status" value="1"/>
</dbReference>